<protein>
    <recommendedName>
        <fullName evidence="10">Soluble scavenger receptor cysteine-rich domain-containing protein SSC5D</fullName>
    </recommendedName>
</protein>
<keyword evidence="6" id="KW-0675">Receptor</keyword>
<gene>
    <name evidence="13" type="ORF">scyTo_0015923</name>
</gene>
<keyword evidence="14" id="KW-1185">Reference proteome</keyword>
<dbReference type="FunFam" id="3.10.250.10:FF:000007">
    <property type="entry name" value="Soluble scavenger receptor cysteine-rich domain-containing protein SSC5D"/>
    <property type="match status" value="2"/>
</dbReference>
<feature type="disulfide bond" evidence="11">
    <location>
        <begin position="388"/>
        <end position="398"/>
    </location>
</feature>
<feature type="disulfide bond" evidence="11">
    <location>
        <begin position="776"/>
        <end position="837"/>
    </location>
</feature>
<keyword evidence="4" id="KW-0677">Repeat</keyword>
<comment type="subunit">
    <text evidence="9">Interacts with LGALS1 and laminin.</text>
</comment>
<feature type="non-terminal residue" evidence="13">
    <location>
        <position position="1"/>
    </location>
</feature>
<feature type="disulfide bond" evidence="11">
    <location>
        <begin position="702"/>
        <end position="712"/>
    </location>
</feature>
<feature type="disulfide bond" evidence="11">
    <location>
        <begin position="671"/>
        <end position="732"/>
    </location>
</feature>
<dbReference type="FunFam" id="3.10.250.10:FF:000006">
    <property type="entry name" value="neurotrypsin isoform X2"/>
    <property type="match status" value="2"/>
</dbReference>
<name>A0A401Q0V2_SCYTO</name>
<evidence type="ECO:0000256" key="7">
    <source>
        <dbReference type="ARBA" id="ARBA00023180"/>
    </source>
</evidence>
<evidence type="ECO:0000256" key="3">
    <source>
        <dbReference type="ARBA" id="ARBA00022729"/>
    </source>
</evidence>
<dbReference type="PROSITE" id="PS50287">
    <property type="entry name" value="SRCR_2"/>
    <property type="match status" value="9"/>
</dbReference>
<comment type="function">
    <text evidence="8">Binds to extracellular matrix proteins. Binds to pathogen-associated molecular patterns (PAMPs) present on the cell walls of Gram-positive and Gram-negative bacteria and fungi, behaving as a pattern recognition receptor (PRR). Induces bacterial and fungal aggregation and subsequent inhibition of PAMP-induced cytokine release. Does not possess intrinsic bactericidal activity. May play a role in the innate defense and homeostasis of certain epithelial surfaces.</text>
</comment>
<feature type="domain" description="SRCR" evidence="12">
    <location>
        <begin position="633"/>
        <end position="733"/>
    </location>
</feature>
<sequence length="947" mass="100288">PVPIRLVNGNNMCSGRVEVYHNSAWGTVCDDGWDVNAASVVCRVLNCGTALSAQTGAYYGEGTGDIWLDGVRCNGSEPALGHCSANAWGVNNCTHGEDAGVTCFGPVPIRLVSGTSVCSGRVEVYRNSTWGTVCDNDWDVNAASVVCRVLNCGTALSAQTGAYYGGGIGDIWFDAVKCKGTELALDQCSVNLSGLKDCTHSQDAGVICTGPIPVRLVSGNNMCSGRVEVYHNSIWGTVCDDGWDLNTTSVVCRMLNCGTAESVQSGAYYGEGTGNIWLGDVRCNGTESTLDLCSANPWGVNNCTHGKDIGVTCSGPVPIRLVNGTDMCSGRVEIYRNSTWGTVCDDGWDINATNVICRTLNCGLALSALSGTYYGEGTGTIWLSDMKCLGIESALDQCSGSLVVVNNCTHNQDAGVACSGSFPIRLADGRNMCSGRVEILHQSAWGTACNDGWDLTDGDIVCKQLDCGKALSVTGAYQGQGSRKVWLSGVRCSGTELFLSQCLANPWGSSNCSHTQDAGVSCSGPVPLRLVNGSNMCSGRVEVYHNSSWGTICDDGWDVNAATVVCRVLNCGTALSEQAGTYYGKGTGDIWLHDMRCNRTETALAQCSANPWGKNNCTHKEDAGVTCSGPLPVRLVNGSNVCSGRVEVYLNATWGTVCDSGWDINATRVVCRVLNCGMALSATRDAYYGEGSGDIWMDKMKCDGTESALDQCSAMSPVRNNCSHREDASVTCSGPVPVRLVNGSNMCFGRVEVYRNSVWGTICDNSWDVKAANVVCTMLNCGTALSAERGATYGEGSGVIWSHNVSCDGTELTLDQCSSNTWVETNCIHRQDAGITCSGPVPIRLVNGTNMCSGRVEVYRNLVWGTICDIGWDVNAASVVCRVLNCGTALPATKDAYYEEGTGVIWSHHVSCNGTEPALDQCSTNPWVGNSCTHNRDARVTCSGQCI</sequence>
<evidence type="ECO:0000256" key="9">
    <source>
        <dbReference type="ARBA" id="ARBA00064153"/>
    </source>
</evidence>
<dbReference type="OrthoDB" id="536948at2759"/>
<dbReference type="PRINTS" id="PR00258">
    <property type="entry name" value="SPERACTRCPTR"/>
</dbReference>
<dbReference type="Pfam" id="PF00530">
    <property type="entry name" value="SRCR"/>
    <property type="match status" value="9"/>
</dbReference>
<evidence type="ECO:0000256" key="10">
    <source>
        <dbReference type="ARBA" id="ARBA00069168"/>
    </source>
</evidence>
<feature type="disulfide bond" evidence="11">
    <location>
        <begin position="763"/>
        <end position="827"/>
    </location>
</feature>
<feature type="domain" description="SRCR" evidence="12">
    <location>
        <begin position="738"/>
        <end position="838"/>
    </location>
</feature>
<feature type="disulfide bond" evidence="11">
    <location>
        <begin position="881"/>
        <end position="942"/>
    </location>
</feature>
<feature type="disulfide bond" evidence="11">
    <location>
        <begin position="29"/>
        <end position="93"/>
    </location>
</feature>
<reference evidence="13 14" key="1">
    <citation type="journal article" date="2018" name="Nat. Ecol. Evol.">
        <title>Shark genomes provide insights into elasmobranch evolution and the origin of vertebrates.</title>
        <authorList>
            <person name="Hara Y"/>
            <person name="Yamaguchi K"/>
            <person name="Onimaru K"/>
            <person name="Kadota M"/>
            <person name="Koyanagi M"/>
            <person name="Keeley SD"/>
            <person name="Tatsumi K"/>
            <person name="Tanaka K"/>
            <person name="Motone F"/>
            <person name="Kageyama Y"/>
            <person name="Nozu R"/>
            <person name="Adachi N"/>
            <person name="Nishimura O"/>
            <person name="Nakagawa R"/>
            <person name="Tanegashima C"/>
            <person name="Kiyatake I"/>
            <person name="Matsumoto R"/>
            <person name="Murakumo K"/>
            <person name="Nishida K"/>
            <person name="Terakita A"/>
            <person name="Kuratani S"/>
            <person name="Sato K"/>
            <person name="Hyodo S Kuraku.S."/>
        </authorList>
    </citation>
    <scope>NUCLEOTIDE SEQUENCE [LARGE SCALE GENOMIC DNA]</scope>
</reference>
<dbReference type="AlphaFoldDB" id="A0A401Q0V2"/>
<feature type="disulfide bond" evidence="11">
    <location>
        <begin position="178"/>
        <end position="188"/>
    </location>
</feature>
<evidence type="ECO:0000256" key="4">
    <source>
        <dbReference type="ARBA" id="ARBA00022737"/>
    </source>
</evidence>
<feature type="disulfide bond" evidence="11">
    <location>
        <begin position="357"/>
        <end position="418"/>
    </location>
</feature>
<feature type="domain" description="SRCR" evidence="12">
    <location>
        <begin position="528"/>
        <end position="628"/>
    </location>
</feature>
<comment type="caution">
    <text evidence="11">Lacks conserved residue(s) required for the propagation of feature annotation.</text>
</comment>
<evidence type="ECO:0000256" key="2">
    <source>
        <dbReference type="ARBA" id="ARBA00022525"/>
    </source>
</evidence>
<feature type="domain" description="SRCR" evidence="12">
    <location>
        <begin position="319"/>
        <end position="419"/>
    </location>
</feature>
<dbReference type="PANTHER" id="PTHR19331">
    <property type="entry name" value="SCAVENGER RECEPTOR DOMAIN-CONTAINING"/>
    <property type="match status" value="1"/>
</dbReference>
<organism evidence="13 14">
    <name type="scientific">Scyliorhinus torazame</name>
    <name type="common">Cloudy catshark</name>
    <name type="synonym">Catulus torazame</name>
    <dbReference type="NCBI Taxonomy" id="75743"/>
    <lineage>
        <taxon>Eukaryota</taxon>
        <taxon>Metazoa</taxon>
        <taxon>Chordata</taxon>
        <taxon>Craniata</taxon>
        <taxon>Vertebrata</taxon>
        <taxon>Chondrichthyes</taxon>
        <taxon>Elasmobranchii</taxon>
        <taxon>Galeomorphii</taxon>
        <taxon>Galeoidea</taxon>
        <taxon>Carcharhiniformes</taxon>
        <taxon>Scyliorhinidae</taxon>
        <taxon>Scyliorhinus</taxon>
    </lineage>
</organism>
<evidence type="ECO:0000313" key="14">
    <source>
        <dbReference type="Proteomes" id="UP000288216"/>
    </source>
</evidence>
<comment type="subcellular location">
    <subcellularLocation>
        <location evidence="1">Secreted</location>
    </subcellularLocation>
</comment>
<evidence type="ECO:0000256" key="1">
    <source>
        <dbReference type="ARBA" id="ARBA00004613"/>
    </source>
</evidence>
<feature type="disulfide bond" evidence="11">
    <location>
        <begin position="912"/>
        <end position="922"/>
    </location>
</feature>
<feature type="disulfide bond" evidence="11">
    <location>
        <begin position="553"/>
        <end position="617"/>
    </location>
</feature>
<feature type="domain" description="SRCR" evidence="12">
    <location>
        <begin position="4"/>
        <end position="104"/>
    </location>
</feature>
<feature type="disulfide bond" evidence="11">
    <location>
        <begin position="73"/>
        <end position="83"/>
    </location>
</feature>
<feature type="disulfide bond" evidence="11">
    <location>
        <begin position="147"/>
        <end position="208"/>
    </location>
</feature>
<feature type="disulfide bond" evidence="11">
    <location>
        <begin position="239"/>
        <end position="303"/>
    </location>
</feature>
<evidence type="ECO:0000313" key="13">
    <source>
        <dbReference type="EMBL" id="GCB79012.1"/>
    </source>
</evidence>
<feature type="disulfide bond" evidence="11">
    <location>
        <begin position="134"/>
        <end position="198"/>
    </location>
</feature>
<feature type="domain" description="SRCR" evidence="12">
    <location>
        <begin position="214"/>
        <end position="314"/>
    </location>
</feature>
<dbReference type="PANTHER" id="PTHR19331:SF22">
    <property type="entry name" value="DELETED IN MALIGNANT BRAIN TUMORS 1 PROTEIN"/>
    <property type="match status" value="1"/>
</dbReference>
<keyword evidence="3" id="KW-0732">Signal</keyword>
<evidence type="ECO:0000256" key="8">
    <source>
        <dbReference type="ARBA" id="ARBA00058074"/>
    </source>
</evidence>
<feature type="disulfide bond" evidence="11">
    <location>
        <begin position="42"/>
        <end position="103"/>
    </location>
</feature>
<dbReference type="FunFam" id="3.10.250.10:FF:000002">
    <property type="entry name" value="Scavenger receptor cysteine-rich type 1 protein M130"/>
    <property type="match status" value="2"/>
</dbReference>
<dbReference type="EMBL" id="BFAA01009277">
    <property type="protein sequence ID" value="GCB79012.1"/>
    <property type="molecule type" value="Genomic_DNA"/>
</dbReference>
<dbReference type="SUPFAM" id="SSF56487">
    <property type="entry name" value="SRCR-like"/>
    <property type="match status" value="9"/>
</dbReference>
<feature type="disulfide bond" evidence="11">
    <location>
        <begin position="807"/>
        <end position="817"/>
    </location>
</feature>
<feature type="disulfide bond" evidence="11">
    <location>
        <begin position="597"/>
        <end position="607"/>
    </location>
</feature>
<comment type="caution">
    <text evidence="13">The sequence shown here is derived from an EMBL/GenBank/DDBJ whole genome shotgun (WGS) entry which is preliminary data.</text>
</comment>
<keyword evidence="5 11" id="KW-1015">Disulfide bond</keyword>
<proteinExistence type="predicted"/>
<evidence type="ECO:0000256" key="5">
    <source>
        <dbReference type="ARBA" id="ARBA00023157"/>
    </source>
</evidence>
<accession>A0A401Q0V2</accession>
<feature type="disulfide bond" evidence="11">
    <location>
        <begin position="492"/>
        <end position="502"/>
    </location>
</feature>
<dbReference type="InterPro" id="IPR001190">
    <property type="entry name" value="SRCR"/>
</dbReference>
<keyword evidence="2" id="KW-0964">Secreted</keyword>
<dbReference type="FunFam" id="3.10.250.10:FF:000009">
    <property type="entry name" value="WC1"/>
    <property type="match status" value="2"/>
</dbReference>
<dbReference type="OMA" id="IGCQHSG"/>
<dbReference type="InterPro" id="IPR036772">
    <property type="entry name" value="SRCR-like_dom_sf"/>
</dbReference>
<dbReference type="FunFam" id="3.10.250.10:FF:000001">
    <property type="entry name" value="Lysyl oxidase 4 isoform X1"/>
    <property type="match status" value="1"/>
</dbReference>
<keyword evidence="7" id="KW-0325">Glycoprotein</keyword>
<dbReference type="GO" id="GO:0016020">
    <property type="term" value="C:membrane"/>
    <property type="evidence" value="ECO:0007669"/>
    <property type="project" value="InterPro"/>
</dbReference>
<feature type="disulfide bond" evidence="11">
    <location>
        <begin position="566"/>
        <end position="627"/>
    </location>
</feature>
<feature type="disulfide bond" evidence="11">
    <location>
        <begin position="283"/>
        <end position="293"/>
    </location>
</feature>
<feature type="domain" description="SRCR" evidence="12">
    <location>
        <begin position="424"/>
        <end position="523"/>
    </location>
</feature>
<feature type="domain" description="SRCR" evidence="12">
    <location>
        <begin position="843"/>
        <end position="943"/>
    </location>
</feature>
<feature type="domain" description="SRCR" evidence="12">
    <location>
        <begin position="109"/>
        <end position="209"/>
    </location>
</feature>
<feature type="disulfide bond" evidence="11">
    <location>
        <begin position="252"/>
        <end position="313"/>
    </location>
</feature>
<feature type="disulfide bond" evidence="11">
    <location>
        <begin position="658"/>
        <end position="722"/>
    </location>
</feature>
<dbReference type="STRING" id="75743.A0A401Q0V2"/>
<evidence type="ECO:0000259" key="12">
    <source>
        <dbReference type="PROSITE" id="PS50287"/>
    </source>
</evidence>
<dbReference type="Proteomes" id="UP000288216">
    <property type="component" value="Unassembled WGS sequence"/>
</dbReference>
<dbReference type="Gene3D" id="3.10.250.10">
    <property type="entry name" value="SRCR-like domain"/>
    <property type="match status" value="9"/>
</dbReference>
<evidence type="ECO:0000256" key="11">
    <source>
        <dbReference type="PROSITE-ProRule" id="PRU00196"/>
    </source>
</evidence>
<dbReference type="SMART" id="SM00202">
    <property type="entry name" value="SR"/>
    <property type="match status" value="9"/>
</dbReference>
<evidence type="ECO:0000256" key="6">
    <source>
        <dbReference type="ARBA" id="ARBA00023170"/>
    </source>
</evidence>
<feature type="disulfide bond" evidence="11">
    <location>
        <begin position="344"/>
        <end position="408"/>
    </location>
</feature>
<feature type="disulfide bond" evidence="11">
    <location>
        <begin position="868"/>
        <end position="932"/>
    </location>
</feature>